<feature type="region of interest" description="Disordered" evidence="2">
    <location>
        <begin position="11"/>
        <end position="43"/>
    </location>
</feature>
<dbReference type="AlphaFoldDB" id="A0A2T5GDD9"/>
<dbReference type="PROSITE" id="PS00662">
    <property type="entry name" value="T2SP_E"/>
    <property type="match status" value="1"/>
</dbReference>
<evidence type="ECO:0000313" key="5">
    <source>
        <dbReference type="Proteomes" id="UP000244180"/>
    </source>
</evidence>
<dbReference type="Proteomes" id="UP000244180">
    <property type="component" value="Unassembled WGS sequence"/>
</dbReference>
<comment type="similarity">
    <text evidence="1">Belongs to the GSP E family.</text>
</comment>
<comment type="caution">
    <text evidence="4">The sequence shown here is derived from an EMBL/GenBank/DDBJ whole genome shotgun (WGS) entry which is preliminary data.</text>
</comment>
<dbReference type="Pfam" id="PF00437">
    <property type="entry name" value="T2SSE"/>
    <property type="match status" value="1"/>
</dbReference>
<dbReference type="EMBL" id="PEBV01000006">
    <property type="protein sequence ID" value="PTQ54168.1"/>
    <property type="molecule type" value="Genomic_DNA"/>
</dbReference>
<dbReference type="SUPFAM" id="SSF52540">
    <property type="entry name" value="P-loop containing nucleoside triphosphate hydrolases"/>
    <property type="match status" value="1"/>
</dbReference>
<evidence type="ECO:0000256" key="2">
    <source>
        <dbReference type="SAM" id="MobiDB-lite"/>
    </source>
</evidence>
<dbReference type="PANTHER" id="PTHR30486">
    <property type="entry name" value="TWITCHING MOTILITY PROTEIN PILT"/>
    <property type="match status" value="1"/>
</dbReference>
<dbReference type="InterPro" id="IPR027417">
    <property type="entry name" value="P-loop_NTPase"/>
</dbReference>
<evidence type="ECO:0000313" key="4">
    <source>
        <dbReference type="EMBL" id="PTQ54168.1"/>
    </source>
</evidence>
<dbReference type="InterPro" id="IPR050921">
    <property type="entry name" value="T4SS_GSP_E_ATPase"/>
</dbReference>
<dbReference type="GO" id="GO:0016887">
    <property type="term" value="F:ATP hydrolysis activity"/>
    <property type="evidence" value="ECO:0007669"/>
    <property type="project" value="InterPro"/>
</dbReference>
<dbReference type="InterPro" id="IPR003593">
    <property type="entry name" value="AAA+_ATPase"/>
</dbReference>
<accession>A0A2T5GDD9</accession>
<protein>
    <submittedName>
        <fullName evidence="4">Twitching motility protein PilT</fullName>
    </submittedName>
</protein>
<dbReference type="GO" id="GO:0005524">
    <property type="term" value="F:ATP binding"/>
    <property type="evidence" value="ECO:0007669"/>
    <property type="project" value="InterPro"/>
</dbReference>
<reference evidence="4 5" key="1">
    <citation type="submission" date="2017-08" db="EMBL/GenBank/DDBJ databases">
        <title>Burning lignite coal seam in the remote Altai Mountains harbors a hydrogen-driven thermophilic microbial community.</title>
        <authorList>
            <person name="Kadnikov V.V."/>
            <person name="Mardanov A.V."/>
            <person name="Ivasenko D."/>
            <person name="Beletsky A.V."/>
            <person name="Karnachuk O.V."/>
            <person name="Ravin N.V."/>
        </authorList>
    </citation>
    <scope>NUCLEOTIDE SEQUENCE [LARGE SCALE GENOMIC DNA]</scope>
    <source>
        <strain evidence="4">AL33</strain>
    </source>
</reference>
<dbReference type="InterPro" id="IPR001482">
    <property type="entry name" value="T2SS/T4SS_dom"/>
</dbReference>
<evidence type="ECO:0000256" key="1">
    <source>
        <dbReference type="ARBA" id="ARBA00006611"/>
    </source>
</evidence>
<feature type="compositionally biased region" description="Basic and acidic residues" evidence="2">
    <location>
        <begin position="20"/>
        <end position="33"/>
    </location>
</feature>
<proteinExistence type="inferred from homology"/>
<feature type="domain" description="Bacterial type II secretion system protein E" evidence="3">
    <location>
        <begin position="233"/>
        <end position="247"/>
    </location>
</feature>
<dbReference type="Gene3D" id="3.30.450.90">
    <property type="match status" value="1"/>
</dbReference>
<gene>
    <name evidence="4" type="ORF">HSCHL_0812</name>
</gene>
<dbReference type="NCBIfam" id="TIGR01420">
    <property type="entry name" value="pilT_fam"/>
    <property type="match status" value="1"/>
</dbReference>
<organism evidence="4 5">
    <name type="scientific">Hydrogenibacillus schlegelii</name>
    <name type="common">Bacillus schlegelii</name>
    <dbReference type="NCBI Taxonomy" id="1484"/>
    <lineage>
        <taxon>Bacteria</taxon>
        <taxon>Bacillati</taxon>
        <taxon>Bacillota</taxon>
        <taxon>Bacilli</taxon>
        <taxon>Bacillales</taxon>
        <taxon>Bacillales Family X. Incertae Sedis</taxon>
        <taxon>Hydrogenibacillus</taxon>
    </lineage>
</organism>
<sequence>MIAEIGRKELGKKGRAMAAFRREADDIRRESGRGPRPPTENRVSGYLSLGARQKASDVHLAAGEPPAIRLDGALLVLPEPPLTAAELWAFIEEALDSSGLARLRTEGSIDAPYGIEGVATFRLNIFKQRGAPALAARIIPDRVPTVEELGLPEAVRSLARLEDGLVLVTGPTGSGKSTTLAAIIETINREAARHIITLEDPIEYVFENRRSLIRQREIGRDATSFAAALRAALRQDPDVILVGEMRDLETIATALTAAETGHFVLSTLHTKNAAQTIDRIIDVFPAAQQNQVRQQLSATLRAVVAQRLLPRRGGGRVALVEVLINTPAVANLIRQQKTHQIPSLMQTGTAYGMQTFERAARKLIEAGAVDPAHLRPYLAPAGVDEV</sequence>
<dbReference type="SMART" id="SM00382">
    <property type="entry name" value="AAA"/>
    <property type="match status" value="1"/>
</dbReference>
<dbReference type="CDD" id="cd01131">
    <property type="entry name" value="PilT"/>
    <property type="match status" value="1"/>
</dbReference>
<name>A0A2T5GDD9_HYDSH</name>
<dbReference type="InterPro" id="IPR006321">
    <property type="entry name" value="PilT/PilU"/>
</dbReference>
<evidence type="ECO:0000259" key="3">
    <source>
        <dbReference type="PROSITE" id="PS00662"/>
    </source>
</evidence>
<dbReference type="Gene3D" id="3.40.50.300">
    <property type="entry name" value="P-loop containing nucleotide triphosphate hydrolases"/>
    <property type="match status" value="1"/>
</dbReference>